<dbReference type="Proteomes" id="UP001652661">
    <property type="component" value="Chromosome 2L"/>
</dbReference>
<feature type="chain" id="PRO_5027729524" evidence="2">
    <location>
        <begin position="21"/>
        <end position="190"/>
    </location>
</feature>
<dbReference type="GeneID" id="108082672"/>
<dbReference type="CDD" id="cd00037">
    <property type="entry name" value="CLECT"/>
    <property type="match status" value="1"/>
</dbReference>
<accession>A0A6P4JFR8</accession>
<evidence type="ECO:0000313" key="3">
    <source>
        <dbReference type="Proteomes" id="UP001652661"/>
    </source>
</evidence>
<dbReference type="AlphaFoldDB" id="A0A6P4JFR8"/>
<proteinExistence type="predicted"/>
<reference evidence="4" key="2">
    <citation type="submission" date="2025-08" db="UniProtKB">
        <authorList>
            <consortium name="RefSeq"/>
        </authorList>
    </citation>
    <scope>IDENTIFICATION</scope>
    <source>
        <strain evidence="4">14028-0561.14</strain>
        <tissue evidence="4">Whole fly</tissue>
    </source>
</reference>
<sequence length="190" mass="21204">MIRLAAAIFSLILCFNGSLANTECADGNETEELATMCGSYCFSAMKPVLGYLKTKETSLDTCENGSRQDLSQMNTKLADMQKTLDTVKKSQQDKDALKNTLTQHLPANLSKRLEDIENKLAAELNEKKIIQNQLKEIQDILTKVARTGLMSYYINEKAFDENSNNTCQKMGGHLVSVQTNNNNNQLRSLN</sequence>
<name>A0A6P4JFR8_DROKI</name>
<dbReference type="RefSeq" id="XP_017033659.1">
    <property type="nucleotide sequence ID" value="XM_017178170.1"/>
</dbReference>
<evidence type="ECO:0000256" key="2">
    <source>
        <dbReference type="SAM" id="SignalP"/>
    </source>
</evidence>
<dbReference type="OrthoDB" id="10518457at2759"/>
<reference evidence="3" key="1">
    <citation type="submission" date="2025-05" db="UniProtKB">
        <authorList>
            <consortium name="RefSeq"/>
        </authorList>
    </citation>
    <scope>NUCLEOTIDE SEQUENCE [LARGE SCALE GENOMIC DNA]</scope>
    <source>
        <strain evidence="3">14028-0561.14</strain>
    </source>
</reference>
<organism evidence="3 4">
    <name type="scientific">Drosophila kikkawai</name>
    <name type="common">Fruit fly</name>
    <dbReference type="NCBI Taxonomy" id="30033"/>
    <lineage>
        <taxon>Eukaryota</taxon>
        <taxon>Metazoa</taxon>
        <taxon>Ecdysozoa</taxon>
        <taxon>Arthropoda</taxon>
        <taxon>Hexapoda</taxon>
        <taxon>Insecta</taxon>
        <taxon>Pterygota</taxon>
        <taxon>Neoptera</taxon>
        <taxon>Endopterygota</taxon>
        <taxon>Diptera</taxon>
        <taxon>Brachycera</taxon>
        <taxon>Muscomorpha</taxon>
        <taxon>Ephydroidea</taxon>
        <taxon>Drosophilidae</taxon>
        <taxon>Drosophila</taxon>
        <taxon>Sophophora</taxon>
    </lineage>
</organism>
<evidence type="ECO:0000256" key="1">
    <source>
        <dbReference type="SAM" id="Coils"/>
    </source>
</evidence>
<evidence type="ECO:0000313" key="4">
    <source>
        <dbReference type="RefSeq" id="XP_017033659.1"/>
    </source>
</evidence>
<feature type="signal peptide" evidence="2">
    <location>
        <begin position="1"/>
        <end position="20"/>
    </location>
</feature>
<feature type="coiled-coil region" evidence="1">
    <location>
        <begin position="70"/>
        <end position="140"/>
    </location>
</feature>
<keyword evidence="3" id="KW-1185">Reference proteome</keyword>
<gene>
    <name evidence="4" type="primary">LOC108082672</name>
</gene>
<keyword evidence="2" id="KW-0732">Signal</keyword>
<protein>
    <submittedName>
        <fullName evidence="4">Uncharacterized protein</fullName>
    </submittedName>
</protein>
<keyword evidence="1" id="KW-0175">Coiled coil</keyword>